<dbReference type="Proteomes" id="UP000245753">
    <property type="component" value="Unassembled WGS sequence"/>
</dbReference>
<protein>
    <recommendedName>
        <fullName evidence="2">FHA domain-containing protein</fullName>
    </recommendedName>
</protein>
<evidence type="ECO:0000313" key="3">
    <source>
        <dbReference type="EMBL" id="PWG60135.1"/>
    </source>
</evidence>
<comment type="caution">
    <text evidence="3">The sequence shown here is derived from an EMBL/GenBank/DDBJ whole genome shotgun (WGS) entry which is preliminary data.</text>
</comment>
<dbReference type="Gene3D" id="2.60.200.20">
    <property type="match status" value="1"/>
</dbReference>
<evidence type="ECO:0000313" key="4">
    <source>
        <dbReference type="Proteomes" id="UP000245753"/>
    </source>
</evidence>
<gene>
    <name evidence="3" type="ORF">DF200_03600</name>
</gene>
<accession>A0A2U2MTH2</accession>
<dbReference type="InterPro" id="IPR057893">
    <property type="entry name" value="LRV_2"/>
</dbReference>
<keyword evidence="1" id="KW-0597">Phosphoprotein</keyword>
<organism evidence="3 4">
    <name type="scientific">Bifidobacterium catulorum</name>
    <dbReference type="NCBI Taxonomy" id="1630173"/>
    <lineage>
        <taxon>Bacteria</taxon>
        <taxon>Bacillati</taxon>
        <taxon>Actinomycetota</taxon>
        <taxon>Actinomycetes</taxon>
        <taxon>Bifidobacteriales</taxon>
        <taxon>Bifidobacteriaceae</taxon>
        <taxon>Bifidobacterium</taxon>
    </lineage>
</organism>
<sequence>MPITVEEGRSVIDQQWLIKVNGVDEIRVDAGQTVVIGRKPLRPVAEEDGVRRLDVDDTTKSMSKRHVRFSVTDAGVAGIEDLSSTNGTYVVRDDGELMRVPPSKEFQLPRSTMRFQLGDVPVDFLRVPALPKDESDKVSDLFTYAAPGGEAQEANPADMSVDDILDLRAGEPTGLLSTAKVRSRIDALHDRVVAETRRQQEEAGNGPASASSRNAVTEVIGGSETQGGTGDAVEAVATGAGADDASRFRPGAVEAAPVGGEAPATGFTPVFEPGSVFERLSKGELNKPEPVIEAGGFTSEEAKTTRDYDMQFDIARQRELLPFLALNPSLYPDLYSWLELQGNADVDRALQGNQGYQDYLAGKGE</sequence>
<reference evidence="3 4" key="1">
    <citation type="journal article" date="2018" name="Int. J. Syst. Evol. Microbiol.">
        <title>Bifidobacterium catulorum sp. nov., a novel taxon from the faeces of the baby common marmoset (Callithrix jacchus).</title>
        <authorList>
            <person name="Modesto M."/>
            <person name="Michelini S."/>
            <person name="Oki K."/>
            <person name="Biavati B."/>
            <person name="Watanabe K."/>
            <person name="Mattarelli P."/>
        </authorList>
    </citation>
    <scope>NUCLEOTIDE SEQUENCE [LARGE SCALE GENOMIC DNA]</scope>
    <source>
        <strain evidence="3 4">MRM 8.19</strain>
    </source>
</reference>
<dbReference type="SUPFAM" id="SSF49879">
    <property type="entry name" value="SMAD/FHA domain"/>
    <property type="match status" value="1"/>
</dbReference>
<name>A0A2U2MTH2_9BIFI</name>
<dbReference type="AlphaFoldDB" id="A0A2U2MTH2"/>
<evidence type="ECO:0000259" key="2">
    <source>
        <dbReference type="PROSITE" id="PS50006"/>
    </source>
</evidence>
<dbReference type="InterPro" id="IPR000253">
    <property type="entry name" value="FHA_dom"/>
</dbReference>
<dbReference type="Pfam" id="PF00498">
    <property type="entry name" value="FHA"/>
    <property type="match status" value="1"/>
</dbReference>
<dbReference type="OrthoDB" id="3240300at2"/>
<dbReference type="EMBL" id="QFFN01000006">
    <property type="protein sequence ID" value="PWG60135.1"/>
    <property type="molecule type" value="Genomic_DNA"/>
</dbReference>
<evidence type="ECO:0000256" key="1">
    <source>
        <dbReference type="ARBA" id="ARBA00022553"/>
    </source>
</evidence>
<dbReference type="PROSITE" id="PS50006">
    <property type="entry name" value="FHA_DOMAIN"/>
    <property type="match status" value="1"/>
</dbReference>
<feature type="domain" description="FHA" evidence="2">
    <location>
        <begin position="34"/>
        <end position="90"/>
    </location>
</feature>
<keyword evidence="4" id="KW-1185">Reference proteome</keyword>
<proteinExistence type="predicted"/>
<dbReference type="InterPro" id="IPR008984">
    <property type="entry name" value="SMAD_FHA_dom_sf"/>
</dbReference>
<dbReference type="Pfam" id="PF25591">
    <property type="entry name" value="LRV_2"/>
    <property type="match status" value="1"/>
</dbReference>